<accession>A0A1H8IH59</accession>
<gene>
    <name evidence="9" type="ORF">SAMN05444955_11780</name>
</gene>
<dbReference type="InterPro" id="IPR003738">
    <property type="entry name" value="SRAP"/>
</dbReference>
<evidence type="ECO:0000313" key="9">
    <source>
        <dbReference type="EMBL" id="SEN67711.1"/>
    </source>
</evidence>
<evidence type="ECO:0000256" key="7">
    <source>
        <dbReference type="ARBA" id="ARBA00023239"/>
    </source>
</evidence>
<dbReference type="PANTHER" id="PTHR13604">
    <property type="entry name" value="DC12-RELATED"/>
    <property type="match status" value="1"/>
</dbReference>
<evidence type="ECO:0000256" key="4">
    <source>
        <dbReference type="ARBA" id="ARBA00022801"/>
    </source>
</evidence>
<dbReference type="STRING" id="1173111.SAMN05444955_11780"/>
<protein>
    <recommendedName>
        <fullName evidence="8">Abasic site processing protein</fullName>
        <ecNumber evidence="8">3.4.-.-</ecNumber>
    </recommendedName>
</protein>
<dbReference type="AlphaFoldDB" id="A0A1H8IH59"/>
<dbReference type="Pfam" id="PF02586">
    <property type="entry name" value="SRAP"/>
    <property type="match status" value="1"/>
</dbReference>
<dbReference type="InterPro" id="IPR036590">
    <property type="entry name" value="SRAP-like"/>
</dbReference>
<dbReference type="Gene3D" id="3.90.1680.10">
    <property type="entry name" value="SOS response associated peptidase-like"/>
    <property type="match status" value="1"/>
</dbReference>
<dbReference type="OrthoDB" id="9782620at2"/>
<evidence type="ECO:0000313" key="10">
    <source>
        <dbReference type="Proteomes" id="UP000199695"/>
    </source>
</evidence>
<dbReference type="GO" id="GO:0016829">
    <property type="term" value="F:lyase activity"/>
    <property type="evidence" value="ECO:0007669"/>
    <property type="project" value="UniProtKB-KW"/>
</dbReference>
<keyword evidence="10" id="KW-1185">Reference proteome</keyword>
<keyword evidence="4 8" id="KW-0378">Hydrolase</keyword>
<keyword evidence="3" id="KW-0227">DNA damage</keyword>
<dbReference type="GO" id="GO:0006508">
    <property type="term" value="P:proteolysis"/>
    <property type="evidence" value="ECO:0007669"/>
    <property type="project" value="UniProtKB-KW"/>
</dbReference>
<dbReference type="Proteomes" id="UP000199695">
    <property type="component" value="Unassembled WGS sequence"/>
</dbReference>
<dbReference type="PANTHER" id="PTHR13604:SF0">
    <property type="entry name" value="ABASIC SITE PROCESSING PROTEIN HMCES"/>
    <property type="match status" value="1"/>
</dbReference>
<evidence type="ECO:0000256" key="1">
    <source>
        <dbReference type="ARBA" id="ARBA00008136"/>
    </source>
</evidence>
<dbReference type="EMBL" id="FOCQ01000017">
    <property type="protein sequence ID" value="SEN67711.1"/>
    <property type="molecule type" value="Genomic_DNA"/>
</dbReference>
<evidence type="ECO:0000256" key="8">
    <source>
        <dbReference type="RuleBase" id="RU364100"/>
    </source>
</evidence>
<evidence type="ECO:0000256" key="5">
    <source>
        <dbReference type="ARBA" id="ARBA00023124"/>
    </source>
</evidence>
<evidence type="ECO:0000256" key="2">
    <source>
        <dbReference type="ARBA" id="ARBA00022670"/>
    </source>
</evidence>
<dbReference type="GO" id="GO:0003697">
    <property type="term" value="F:single-stranded DNA binding"/>
    <property type="evidence" value="ECO:0007669"/>
    <property type="project" value="InterPro"/>
</dbReference>
<organism evidence="9 10">
    <name type="scientific">Lihuaxuella thermophila</name>
    <dbReference type="NCBI Taxonomy" id="1173111"/>
    <lineage>
        <taxon>Bacteria</taxon>
        <taxon>Bacillati</taxon>
        <taxon>Bacillota</taxon>
        <taxon>Bacilli</taxon>
        <taxon>Bacillales</taxon>
        <taxon>Thermoactinomycetaceae</taxon>
        <taxon>Lihuaxuella</taxon>
    </lineage>
</organism>
<keyword evidence="6" id="KW-0238">DNA-binding</keyword>
<evidence type="ECO:0000256" key="3">
    <source>
        <dbReference type="ARBA" id="ARBA00022763"/>
    </source>
</evidence>
<dbReference type="EC" id="3.4.-.-" evidence="8"/>
<comment type="similarity">
    <text evidence="1 8">Belongs to the SOS response-associated peptidase family.</text>
</comment>
<evidence type="ECO:0000256" key="6">
    <source>
        <dbReference type="ARBA" id="ARBA00023125"/>
    </source>
</evidence>
<reference evidence="9 10" key="1">
    <citation type="submission" date="2016-10" db="EMBL/GenBank/DDBJ databases">
        <authorList>
            <person name="de Groot N.N."/>
        </authorList>
    </citation>
    <scope>NUCLEOTIDE SEQUENCE [LARGE SCALE GENOMIC DNA]</scope>
    <source>
        <strain evidence="9 10">DSM 46701</strain>
    </source>
</reference>
<keyword evidence="5" id="KW-0190">Covalent protein-DNA linkage</keyword>
<keyword evidence="2 8" id="KW-0645">Protease</keyword>
<name>A0A1H8IH59_9BACL</name>
<dbReference type="GO" id="GO:0008233">
    <property type="term" value="F:peptidase activity"/>
    <property type="evidence" value="ECO:0007669"/>
    <property type="project" value="UniProtKB-KW"/>
</dbReference>
<dbReference type="GO" id="GO:0106300">
    <property type="term" value="P:protein-DNA covalent cross-linking repair"/>
    <property type="evidence" value="ECO:0007669"/>
    <property type="project" value="InterPro"/>
</dbReference>
<proteinExistence type="inferred from homology"/>
<dbReference type="RefSeq" id="WP_089972155.1">
    <property type="nucleotide sequence ID" value="NZ_FOCQ01000017.1"/>
</dbReference>
<dbReference type="SUPFAM" id="SSF143081">
    <property type="entry name" value="BB1717-like"/>
    <property type="match status" value="1"/>
</dbReference>
<sequence length="226" mass="26117">MCGRFSLFSPVETLRERFDFEITGEWEYQPRYNIAPSQQVLAIIHDGTKRRGGFLRWGLIPTWAKDKKIGYKMINARGESVHEKPSFKRLLHRQRCLILSTGFYEWAKTPNGKVPYFIRLANGEPFAFAGLWDRWEQNGEVIHSCTVITTIPNELMEPIHNRMPSILRPDEEEAWLDPHVKDTEYLKSLLKPYPTEEMIATPVSTMVNSPANDRPECIAPFGDGHV</sequence>
<keyword evidence="7" id="KW-0456">Lyase</keyword>